<dbReference type="PANTHER" id="PTHR44442:SF1">
    <property type="entry name" value="3-KETO-STEROID REDUCTASE_17-BETA-HYDROXYSTEROID DEHYDROGENASE 7"/>
    <property type="match status" value="1"/>
</dbReference>
<dbReference type="OrthoDB" id="9989144at2759"/>
<dbReference type="GO" id="GO:0005789">
    <property type="term" value="C:endoplasmic reticulum membrane"/>
    <property type="evidence" value="ECO:0007669"/>
    <property type="project" value="TreeGrafter"/>
</dbReference>
<dbReference type="Proteomes" id="UP000583496">
    <property type="component" value="Unassembled WGS sequence"/>
</dbReference>
<dbReference type="PANTHER" id="PTHR44442">
    <property type="entry name" value="3-KETO-STEROID REDUCTASE"/>
    <property type="match status" value="1"/>
</dbReference>
<gene>
    <name evidence="2" type="primary">Hsd17b7</name>
    <name evidence="2" type="ORF">POSRUF_R12379</name>
</gene>
<dbReference type="GO" id="GO:0004303">
    <property type="term" value="F:estradiol 17-beta-dehydrogenase [NAD(P)+] activity"/>
    <property type="evidence" value="ECO:0007669"/>
    <property type="project" value="TreeGrafter"/>
</dbReference>
<proteinExistence type="predicted"/>
<evidence type="ECO:0000313" key="3">
    <source>
        <dbReference type="Proteomes" id="UP000583496"/>
    </source>
</evidence>
<protein>
    <submittedName>
        <fullName evidence="2">DHB7 reductase</fullName>
    </submittedName>
</protein>
<keyword evidence="1" id="KW-0812">Transmembrane</keyword>
<sequence length="113" mass="13298">QGLYSSVVCPGLVMSNMTYRILPVFMWMLLMPIMWLVFAHRLSWDSMCWTCTSLCCSSQVWLFKQKPEYLDSLVKYHSCTSGLGKCYVEPRKMDVDEDTAEKFYQKLLELEEQ</sequence>
<dbReference type="AlphaFoldDB" id="A0A7L2TC11"/>
<organism evidence="2 3">
    <name type="scientific">Pomatostomus ruficeps</name>
    <name type="common">Chestnut-crowned babbler</name>
    <dbReference type="NCBI Taxonomy" id="9176"/>
    <lineage>
        <taxon>Eukaryota</taxon>
        <taxon>Metazoa</taxon>
        <taxon>Chordata</taxon>
        <taxon>Craniata</taxon>
        <taxon>Vertebrata</taxon>
        <taxon>Euteleostomi</taxon>
        <taxon>Archelosauria</taxon>
        <taxon>Archosauria</taxon>
        <taxon>Dinosauria</taxon>
        <taxon>Saurischia</taxon>
        <taxon>Theropoda</taxon>
        <taxon>Coelurosauria</taxon>
        <taxon>Aves</taxon>
        <taxon>Neognathae</taxon>
        <taxon>Neoaves</taxon>
        <taxon>Telluraves</taxon>
        <taxon>Australaves</taxon>
        <taxon>Passeriformes</taxon>
        <taxon>Sylvioidea</taxon>
        <taxon>Timaliidae</taxon>
        <taxon>Pomatostomus</taxon>
    </lineage>
</organism>
<evidence type="ECO:0000313" key="2">
    <source>
        <dbReference type="EMBL" id="NXS30535.1"/>
    </source>
</evidence>
<dbReference type="GO" id="GO:0006695">
    <property type="term" value="P:cholesterol biosynthetic process"/>
    <property type="evidence" value="ECO:0007669"/>
    <property type="project" value="TreeGrafter"/>
</dbReference>
<keyword evidence="3" id="KW-1185">Reference proteome</keyword>
<accession>A0A7L2TC11</accession>
<dbReference type="GO" id="GO:0000253">
    <property type="term" value="F:3-beta-hydroxysteroid 3-dehydrogenase (NADP+) activity"/>
    <property type="evidence" value="ECO:0007669"/>
    <property type="project" value="TreeGrafter"/>
</dbReference>
<dbReference type="EMBL" id="VYZT01023625">
    <property type="protein sequence ID" value="NXS30535.1"/>
    <property type="molecule type" value="Genomic_DNA"/>
</dbReference>
<feature type="transmembrane region" description="Helical" evidence="1">
    <location>
        <begin position="20"/>
        <end position="38"/>
    </location>
</feature>
<dbReference type="InterPro" id="IPR052834">
    <property type="entry name" value="3KSR/17beta-HSD"/>
</dbReference>
<evidence type="ECO:0000256" key="1">
    <source>
        <dbReference type="SAM" id="Phobius"/>
    </source>
</evidence>
<reference evidence="2 3" key="1">
    <citation type="submission" date="2019-09" db="EMBL/GenBank/DDBJ databases">
        <title>Bird 10,000 Genomes (B10K) Project - Family phase.</title>
        <authorList>
            <person name="Zhang G."/>
        </authorList>
    </citation>
    <scope>NUCLEOTIDE SEQUENCE [LARGE SCALE GENOMIC DNA]</scope>
    <source>
        <strain evidence="2">B10K-DU-002-71</strain>
        <tissue evidence="2">Muscle</tissue>
    </source>
</reference>
<feature type="non-terminal residue" evidence="2">
    <location>
        <position position="1"/>
    </location>
</feature>
<name>A0A7L2TC11_POMRU</name>
<keyword evidence="1" id="KW-0472">Membrane</keyword>
<dbReference type="GO" id="GO:0047024">
    <property type="term" value="F:5-alpha-androstane-3-beta,17-beta-diol dehydrogenase (NADP+) activity"/>
    <property type="evidence" value="ECO:0007669"/>
    <property type="project" value="TreeGrafter"/>
</dbReference>
<comment type="caution">
    <text evidence="2">The sequence shown here is derived from an EMBL/GenBank/DDBJ whole genome shotgun (WGS) entry which is preliminary data.</text>
</comment>
<feature type="non-terminal residue" evidence="2">
    <location>
        <position position="113"/>
    </location>
</feature>
<keyword evidence="1" id="KW-1133">Transmembrane helix</keyword>